<dbReference type="HOGENOM" id="CLU_118482_5_3_6"/>
<evidence type="ECO:0000259" key="8">
    <source>
        <dbReference type="Pfam" id="PF01850"/>
    </source>
</evidence>
<feature type="domain" description="PIN" evidence="8">
    <location>
        <begin position="2"/>
        <end position="117"/>
    </location>
</feature>
<reference evidence="9 10" key="1">
    <citation type="journal article" date="2008" name="J. Bacteriol.">
        <title>The complete genome sequence of Actinobacillus pleuropneumoniae L20 (serotype 5b).</title>
        <authorList>
            <person name="Foote S.J."/>
            <person name="Bosse J.T."/>
            <person name="Bouevitch A.B."/>
            <person name="Langford P.R."/>
            <person name="Young N.M."/>
            <person name="Nash J.H."/>
        </authorList>
    </citation>
    <scope>NUCLEOTIDE SEQUENCE [LARGE SCALE GENOMIC DNA]</scope>
    <source>
        <strain evidence="9 10">L20</strain>
    </source>
</reference>
<keyword evidence="2" id="KW-1277">Toxin-antitoxin system</keyword>
<dbReference type="GO" id="GO:0016787">
    <property type="term" value="F:hydrolase activity"/>
    <property type="evidence" value="ECO:0007669"/>
    <property type="project" value="UniProtKB-KW"/>
</dbReference>
<dbReference type="EnsemblBacteria" id="ABN73765">
    <property type="protein sequence ID" value="ABN73765"/>
    <property type="gene ID" value="APL_0665"/>
</dbReference>
<evidence type="ECO:0000256" key="7">
    <source>
        <dbReference type="ARBA" id="ARBA00038093"/>
    </source>
</evidence>
<dbReference type="GO" id="GO:0046872">
    <property type="term" value="F:metal ion binding"/>
    <property type="evidence" value="ECO:0007669"/>
    <property type="project" value="UniProtKB-KW"/>
</dbReference>
<keyword evidence="3" id="KW-0540">Nuclease</keyword>
<dbReference type="InterPro" id="IPR029060">
    <property type="entry name" value="PIN-like_dom_sf"/>
</dbReference>
<organism evidence="9 10">
    <name type="scientific">Actinobacillus pleuropneumoniae serotype 5b (strain L20)</name>
    <dbReference type="NCBI Taxonomy" id="416269"/>
    <lineage>
        <taxon>Bacteria</taxon>
        <taxon>Pseudomonadati</taxon>
        <taxon>Pseudomonadota</taxon>
        <taxon>Gammaproteobacteria</taxon>
        <taxon>Pasteurellales</taxon>
        <taxon>Pasteurellaceae</taxon>
        <taxon>Actinobacillus</taxon>
    </lineage>
</organism>
<dbReference type="SUPFAM" id="SSF88723">
    <property type="entry name" value="PIN domain-like"/>
    <property type="match status" value="1"/>
</dbReference>
<sequence length="129" mass="14837">MYMLDTNTVSYFFRQDPTVVKKLQQLNPELICISSVTAAELFYGVKKRNNQKLTAFLNTFLSAITVMDWDYQVAEVYGQLRAEMEREGKIMGVQDQMIGAHALATECVLVSSDKAFQFIPNLVLENWWK</sequence>
<dbReference type="PANTHER" id="PTHR33653:SF1">
    <property type="entry name" value="RIBONUCLEASE VAPC2"/>
    <property type="match status" value="1"/>
</dbReference>
<evidence type="ECO:0000256" key="2">
    <source>
        <dbReference type="ARBA" id="ARBA00022649"/>
    </source>
</evidence>
<proteinExistence type="inferred from homology"/>
<name>A3N029_ACTP2</name>
<keyword evidence="4" id="KW-0479">Metal-binding</keyword>
<dbReference type="CDD" id="cd18740">
    <property type="entry name" value="PIN_VapC4-5_FitB-like"/>
    <property type="match status" value="1"/>
</dbReference>
<dbReference type="SMR" id="A3N029"/>
<protein>
    <recommendedName>
        <fullName evidence="8">PIN domain-containing protein</fullName>
    </recommendedName>
</protein>
<evidence type="ECO:0000256" key="6">
    <source>
        <dbReference type="ARBA" id="ARBA00022842"/>
    </source>
</evidence>
<dbReference type="PANTHER" id="PTHR33653">
    <property type="entry name" value="RIBONUCLEASE VAPC2"/>
    <property type="match status" value="1"/>
</dbReference>
<dbReference type="KEGG" id="apl:APL_0665"/>
<gene>
    <name evidence="9" type="ordered locus">APL_0665</name>
</gene>
<dbReference type="eggNOG" id="COG1487">
    <property type="taxonomic scope" value="Bacteria"/>
</dbReference>
<evidence type="ECO:0000313" key="9">
    <source>
        <dbReference type="EMBL" id="ABN73765.1"/>
    </source>
</evidence>
<keyword evidence="5" id="KW-0378">Hydrolase</keyword>
<dbReference type="STRING" id="416269.APL_0665"/>
<dbReference type="Proteomes" id="UP000001432">
    <property type="component" value="Chromosome"/>
</dbReference>
<keyword evidence="6" id="KW-0460">Magnesium</keyword>
<comment type="similarity">
    <text evidence="7">Belongs to the PINc/VapC protein family.</text>
</comment>
<dbReference type="Gene3D" id="3.40.50.1010">
    <property type="entry name" value="5'-nuclease"/>
    <property type="match status" value="1"/>
</dbReference>
<dbReference type="EMBL" id="CP000569">
    <property type="protein sequence ID" value="ABN73765.1"/>
    <property type="molecule type" value="Genomic_DNA"/>
</dbReference>
<dbReference type="Pfam" id="PF01850">
    <property type="entry name" value="PIN"/>
    <property type="match status" value="1"/>
</dbReference>
<comment type="cofactor">
    <cofactor evidence="1">
        <name>Mg(2+)</name>
        <dbReference type="ChEBI" id="CHEBI:18420"/>
    </cofactor>
</comment>
<evidence type="ECO:0000256" key="3">
    <source>
        <dbReference type="ARBA" id="ARBA00022722"/>
    </source>
</evidence>
<evidence type="ECO:0000313" key="10">
    <source>
        <dbReference type="Proteomes" id="UP000001432"/>
    </source>
</evidence>
<dbReference type="GO" id="GO:0004518">
    <property type="term" value="F:nuclease activity"/>
    <property type="evidence" value="ECO:0007669"/>
    <property type="project" value="UniProtKB-KW"/>
</dbReference>
<dbReference type="InterPro" id="IPR002716">
    <property type="entry name" value="PIN_dom"/>
</dbReference>
<dbReference type="RefSeq" id="WP_005614926.1">
    <property type="nucleotide sequence ID" value="NC_009053.1"/>
</dbReference>
<dbReference type="AlphaFoldDB" id="A3N029"/>
<dbReference type="InterPro" id="IPR050556">
    <property type="entry name" value="Type_II_TA_system_RNase"/>
</dbReference>
<evidence type="ECO:0000256" key="1">
    <source>
        <dbReference type="ARBA" id="ARBA00001946"/>
    </source>
</evidence>
<accession>A3N029</accession>
<evidence type="ECO:0000256" key="4">
    <source>
        <dbReference type="ARBA" id="ARBA00022723"/>
    </source>
</evidence>
<evidence type="ECO:0000256" key="5">
    <source>
        <dbReference type="ARBA" id="ARBA00022801"/>
    </source>
</evidence>